<evidence type="ECO:0000313" key="2">
    <source>
        <dbReference type="Proteomes" id="UP000245626"/>
    </source>
</evidence>
<evidence type="ECO:0000313" key="1">
    <source>
        <dbReference type="EMBL" id="PWN47763.1"/>
    </source>
</evidence>
<sequence length="1283" mass="138720">MPLLNGISSNGSAAATSVQPASTHHHHHHQQFMAQAPQHQVVQGYPTSSMANTSSPRASGGQSYDSTSPSSPKPPIGAPSSRSINYGGERFDEARSSPNQIPNGYAAAEGPISPSKQQPSNVKSAIPISASALLNLSQQSPSRAVSAQSAMPTTAASLMREGPRDFTVIKEVGDGSFGTVCLADWKSPLPSGTMLSPMQHPTTRPEYVGKRLVAIKKMKKPFPNWEECMKLKELKSLLGIPHHPNIIPLYDAFLMPTTKELHFVFECMEGNLYQLTKSRKGRPLAGGLVASIFTQIIEGLDHIHSHGYFHRDMKPENLLITTTGLADYPPSSPFALPCTPPEKDVLVIVKLADFGLARETDSKPPYTEYVSTRWYRAPEVLLRSRDYSNPVDMWALGTILAELVNLKPLFPGQSEVDQVLQICDVLGDPSPNYGKDEKGRLRGGGEWERGLKMARSVGFQFPKVDPINFASLFNQRVPTNLVECIQDLLRYDPKARLTTKDCLSHPYTLRDAPRLRPPQAKPAVGPTTASAARRPAPAGMVPDFASRRAIPPSHSNPLIPQSNKLPFGAAEGSETRNLAPMRQVSNGTGDKQPVPLHRVPFYAQPSLAAKAAGEGTASPMQEDTNEVQWAAAPGPSARDSGVSNYPAFPDSASLYSGSHNSMNFGDYARSANDSRIRPDGQSDAQSTDVTLAPSSVSHGVPLQPHQYRQFSQQTSSRTVYEDELSATYETDRQGRYEQPGKVGRPVNESTGELTKNDSNASTETINSKEKEKRRSKAWGINIASVFTGNHVHTVGNNGSGAHLSSLKRSPSGSTGGGSASEVQAHHSVQYQTNPNQTPAQQIAAEHQASSAAKQPPMDPKKAKKEAEKAAREAEKAKREAQQKLARDRARAVMQKRNQLLASSNNKDQVEWLSGAVASDDRVGQSEKARGKQPVQQISPSMANFPNDFARSPHHPSQQQPMSPNFGSHLTSPSLAPSMGWRGIGASRLGRSKARRREFDDDHSMSSFEDQDPRRISMQSYQTGDSDPGPATTAQYQGQPHYIHRANSSSSLASAPSMKDPRRFAASMESQRSSQDARSISSLDHQLITNMENMTAAEARSRTPGNVSPGPVHLFGSRSSVSRQSRGNSRASSASAHRQGSASPLHHASGIPRFHPYSHGTAGTSPSYAYQLPPLHQSLQQGDREAHQHQRGSSSGAHGSSEGGSHLSSLTHYQSQHHVNPIFHVPSPPAPVSANAKQQTFTGMTLPPFSQLAAAADDSFVQATSPAIHAQNTFLSQQGQGQGH</sequence>
<dbReference type="EMBL" id="KZ820344">
    <property type="protein sequence ID" value="PWN47763.1"/>
    <property type="molecule type" value="Genomic_DNA"/>
</dbReference>
<accession>A0ACD0NPJ1</accession>
<protein>
    <submittedName>
        <fullName evidence="1">Pkinase-domain-containing protein</fullName>
    </submittedName>
</protein>
<organism evidence="1 2">
    <name type="scientific">Violaceomyces palustris</name>
    <dbReference type="NCBI Taxonomy" id="1673888"/>
    <lineage>
        <taxon>Eukaryota</taxon>
        <taxon>Fungi</taxon>
        <taxon>Dikarya</taxon>
        <taxon>Basidiomycota</taxon>
        <taxon>Ustilaginomycotina</taxon>
        <taxon>Ustilaginomycetes</taxon>
        <taxon>Violaceomycetales</taxon>
        <taxon>Violaceomycetaceae</taxon>
        <taxon>Violaceomyces</taxon>
    </lineage>
</organism>
<keyword evidence="2" id="KW-1185">Reference proteome</keyword>
<dbReference type="Proteomes" id="UP000245626">
    <property type="component" value="Unassembled WGS sequence"/>
</dbReference>
<name>A0ACD0NPJ1_9BASI</name>
<reference evidence="1 2" key="1">
    <citation type="journal article" date="2018" name="Mol. Biol. Evol.">
        <title>Broad Genomic Sampling Reveals a Smut Pathogenic Ancestry of the Fungal Clade Ustilaginomycotina.</title>
        <authorList>
            <person name="Kijpornyongpan T."/>
            <person name="Mondo S.J."/>
            <person name="Barry K."/>
            <person name="Sandor L."/>
            <person name="Lee J."/>
            <person name="Lipzen A."/>
            <person name="Pangilinan J."/>
            <person name="LaButti K."/>
            <person name="Hainaut M."/>
            <person name="Henrissat B."/>
            <person name="Grigoriev I.V."/>
            <person name="Spatafora J.W."/>
            <person name="Aime M.C."/>
        </authorList>
    </citation>
    <scope>NUCLEOTIDE SEQUENCE [LARGE SCALE GENOMIC DNA]</scope>
    <source>
        <strain evidence="1 2">SA 807</strain>
    </source>
</reference>
<gene>
    <name evidence="1" type="ORF">IE53DRAFT_390084</name>
</gene>
<proteinExistence type="predicted"/>